<sequence length="144" mass="16750">MNQTSPNSMGLYRSVTVFLWPPSSSVIRPWIPSRDKVLVKMNHTSPNSMGLRHFITEFLWPPFRSIIKSPPRHLKLLRDIHMYTKFQRNRKPGRIGYLIERKLMEEEWINGGGSGVLELSFTGRNAIAEAVTSPHYSMRNRKDK</sequence>
<protein>
    <submittedName>
        <fullName evidence="1">Uncharacterized protein</fullName>
    </submittedName>
</protein>
<dbReference type="EMBL" id="BGZK01000509">
    <property type="protein sequence ID" value="GBP47757.1"/>
    <property type="molecule type" value="Genomic_DNA"/>
</dbReference>
<evidence type="ECO:0000313" key="1">
    <source>
        <dbReference type="EMBL" id="GBP47757.1"/>
    </source>
</evidence>
<organism evidence="1 2">
    <name type="scientific">Eumeta variegata</name>
    <name type="common">Bagworm moth</name>
    <name type="synonym">Eumeta japonica</name>
    <dbReference type="NCBI Taxonomy" id="151549"/>
    <lineage>
        <taxon>Eukaryota</taxon>
        <taxon>Metazoa</taxon>
        <taxon>Ecdysozoa</taxon>
        <taxon>Arthropoda</taxon>
        <taxon>Hexapoda</taxon>
        <taxon>Insecta</taxon>
        <taxon>Pterygota</taxon>
        <taxon>Neoptera</taxon>
        <taxon>Endopterygota</taxon>
        <taxon>Lepidoptera</taxon>
        <taxon>Glossata</taxon>
        <taxon>Ditrysia</taxon>
        <taxon>Tineoidea</taxon>
        <taxon>Psychidae</taxon>
        <taxon>Oiketicinae</taxon>
        <taxon>Eumeta</taxon>
    </lineage>
</organism>
<keyword evidence="2" id="KW-1185">Reference proteome</keyword>
<dbReference type="AlphaFoldDB" id="A0A4C1WC96"/>
<reference evidence="1 2" key="1">
    <citation type="journal article" date="2019" name="Commun. Biol.">
        <title>The bagworm genome reveals a unique fibroin gene that provides high tensile strength.</title>
        <authorList>
            <person name="Kono N."/>
            <person name="Nakamura H."/>
            <person name="Ohtoshi R."/>
            <person name="Tomita M."/>
            <person name="Numata K."/>
            <person name="Arakawa K."/>
        </authorList>
    </citation>
    <scope>NUCLEOTIDE SEQUENCE [LARGE SCALE GENOMIC DNA]</scope>
</reference>
<name>A0A4C1WC96_EUMVA</name>
<gene>
    <name evidence="1" type="ORF">EVAR_24007_1</name>
</gene>
<proteinExistence type="predicted"/>
<dbReference type="Proteomes" id="UP000299102">
    <property type="component" value="Unassembled WGS sequence"/>
</dbReference>
<comment type="caution">
    <text evidence="1">The sequence shown here is derived from an EMBL/GenBank/DDBJ whole genome shotgun (WGS) entry which is preliminary data.</text>
</comment>
<evidence type="ECO:0000313" key="2">
    <source>
        <dbReference type="Proteomes" id="UP000299102"/>
    </source>
</evidence>
<accession>A0A4C1WC96</accession>